<dbReference type="InterPro" id="IPR041698">
    <property type="entry name" value="Methyltransf_25"/>
</dbReference>
<organism evidence="2 3">
    <name type="scientific">Pseudonocardia parietis</name>
    <dbReference type="NCBI Taxonomy" id="570936"/>
    <lineage>
        <taxon>Bacteria</taxon>
        <taxon>Bacillati</taxon>
        <taxon>Actinomycetota</taxon>
        <taxon>Actinomycetes</taxon>
        <taxon>Pseudonocardiales</taxon>
        <taxon>Pseudonocardiaceae</taxon>
        <taxon>Pseudonocardia</taxon>
    </lineage>
</organism>
<keyword evidence="3" id="KW-1185">Reference proteome</keyword>
<dbReference type="Proteomes" id="UP001519295">
    <property type="component" value="Unassembled WGS sequence"/>
</dbReference>
<dbReference type="RefSeq" id="WP_210036747.1">
    <property type="nucleotide sequence ID" value="NZ_JAGINU010000003.1"/>
</dbReference>
<comment type="caution">
    <text evidence="2">The sequence shown here is derived from an EMBL/GenBank/DDBJ whole genome shotgun (WGS) entry which is preliminary data.</text>
</comment>
<protein>
    <submittedName>
        <fullName evidence="2">Ubiquinone/menaquinone biosynthesis C-methylase UbiE</fullName>
    </submittedName>
</protein>
<dbReference type="CDD" id="cd02440">
    <property type="entry name" value="AdoMet_MTases"/>
    <property type="match status" value="1"/>
</dbReference>
<gene>
    <name evidence="2" type="ORF">JOF36_007386</name>
</gene>
<evidence type="ECO:0000313" key="2">
    <source>
        <dbReference type="EMBL" id="MBP2371613.1"/>
    </source>
</evidence>
<evidence type="ECO:0000259" key="1">
    <source>
        <dbReference type="Pfam" id="PF13649"/>
    </source>
</evidence>
<dbReference type="Gene3D" id="3.40.50.150">
    <property type="entry name" value="Vaccinia Virus protein VP39"/>
    <property type="match status" value="1"/>
</dbReference>
<keyword evidence="2" id="KW-0830">Ubiquinone</keyword>
<evidence type="ECO:0000313" key="3">
    <source>
        <dbReference type="Proteomes" id="UP001519295"/>
    </source>
</evidence>
<feature type="non-terminal residue" evidence="2">
    <location>
        <position position="71"/>
    </location>
</feature>
<proteinExistence type="predicted"/>
<dbReference type="SUPFAM" id="SSF53335">
    <property type="entry name" value="S-adenosyl-L-methionine-dependent methyltransferases"/>
    <property type="match status" value="1"/>
</dbReference>
<sequence length="71" mass="7622">MRPVEGEISKLLSELPLDGHVLDMACGTGYWTAQLASRASTVTALDGSKPMLEQIAHRGLSNVNTVHADLF</sequence>
<feature type="domain" description="Methyltransferase" evidence="1">
    <location>
        <begin position="21"/>
        <end position="70"/>
    </location>
</feature>
<dbReference type="EMBL" id="JAGINU010000003">
    <property type="protein sequence ID" value="MBP2371613.1"/>
    <property type="molecule type" value="Genomic_DNA"/>
</dbReference>
<reference evidence="2 3" key="1">
    <citation type="submission" date="2021-03" db="EMBL/GenBank/DDBJ databases">
        <title>Sequencing the genomes of 1000 actinobacteria strains.</title>
        <authorList>
            <person name="Klenk H.-P."/>
        </authorList>
    </citation>
    <scope>NUCLEOTIDE SEQUENCE [LARGE SCALE GENOMIC DNA]</scope>
    <source>
        <strain evidence="2 3">DSM 45256</strain>
    </source>
</reference>
<name>A0ABS4W665_9PSEU</name>
<dbReference type="Pfam" id="PF13649">
    <property type="entry name" value="Methyltransf_25"/>
    <property type="match status" value="1"/>
</dbReference>
<accession>A0ABS4W665</accession>
<dbReference type="InterPro" id="IPR029063">
    <property type="entry name" value="SAM-dependent_MTases_sf"/>
</dbReference>